<comment type="caution">
    <text evidence="20">The sequence shown here is derived from an EMBL/GenBank/DDBJ whole genome shotgun (WGS) entry which is preliminary data.</text>
</comment>
<organism evidence="20 21">
    <name type="scientific">Halorientalis brevis</name>
    <dbReference type="NCBI Taxonomy" id="1126241"/>
    <lineage>
        <taxon>Archaea</taxon>
        <taxon>Methanobacteriati</taxon>
        <taxon>Methanobacteriota</taxon>
        <taxon>Stenosarchaea group</taxon>
        <taxon>Halobacteria</taxon>
        <taxon>Halobacteriales</taxon>
        <taxon>Haloarculaceae</taxon>
        <taxon>Halorientalis</taxon>
    </lineage>
</organism>
<dbReference type="Gene3D" id="3.40.1380.20">
    <property type="entry name" value="Pyruvate kinase, C-terminal domain"/>
    <property type="match status" value="1"/>
</dbReference>
<gene>
    <name evidence="20" type="primary">pyk</name>
    <name evidence="20" type="ORF">ACFR9U_02065</name>
</gene>
<feature type="domain" description="Pyruvate kinase barrel" evidence="17">
    <location>
        <begin position="1"/>
        <end position="317"/>
    </location>
</feature>
<evidence type="ECO:0000256" key="8">
    <source>
        <dbReference type="ARBA" id="ARBA00022741"/>
    </source>
</evidence>
<dbReference type="GO" id="GO:0030955">
    <property type="term" value="F:potassium ion binding"/>
    <property type="evidence" value="ECO:0007669"/>
    <property type="project" value="UniProtKB-UniRule"/>
</dbReference>
<dbReference type="GO" id="GO:0000287">
    <property type="term" value="F:magnesium ion binding"/>
    <property type="evidence" value="ECO:0007669"/>
    <property type="project" value="UniProtKB-UniRule"/>
</dbReference>
<dbReference type="Gene3D" id="3.20.20.60">
    <property type="entry name" value="Phosphoenolpyruvate-binding domains"/>
    <property type="match status" value="1"/>
</dbReference>
<dbReference type="Gene3D" id="3.50.30.10">
    <property type="entry name" value="Phosphohistidine domain"/>
    <property type="match status" value="1"/>
</dbReference>
<evidence type="ECO:0000256" key="15">
    <source>
        <dbReference type="NCBIfam" id="TIGR01064"/>
    </source>
</evidence>
<evidence type="ECO:0000256" key="2">
    <source>
        <dbReference type="ARBA" id="ARBA00004997"/>
    </source>
</evidence>
<dbReference type="GO" id="GO:0016301">
    <property type="term" value="F:kinase activity"/>
    <property type="evidence" value="ECO:0007669"/>
    <property type="project" value="UniProtKB-KW"/>
</dbReference>
<reference evidence="20 21" key="1">
    <citation type="journal article" date="2019" name="Int. J. Syst. Evol. Microbiol.">
        <title>The Global Catalogue of Microorganisms (GCM) 10K type strain sequencing project: providing services to taxonomists for standard genome sequencing and annotation.</title>
        <authorList>
            <consortium name="The Broad Institute Genomics Platform"/>
            <consortium name="The Broad Institute Genome Sequencing Center for Infectious Disease"/>
            <person name="Wu L."/>
            <person name="Ma J."/>
        </authorList>
    </citation>
    <scope>NUCLEOTIDE SEQUENCE [LARGE SCALE GENOMIC DNA]</scope>
    <source>
        <strain evidence="20 21">CGMCC 1.12125</strain>
    </source>
</reference>
<evidence type="ECO:0000256" key="16">
    <source>
        <dbReference type="RuleBase" id="RU000504"/>
    </source>
</evidence>
<dbReference type="InterPro" id="IPR001697">
    <property type="entry name" value="Pyr_Knase"/>
</dbReference>
<dbReference type="InterPro" id="IPR015806">
    <property type="entry name" value="Pyrv_Knase_insert_dom_sf"/>
</dbReference>
<keyword evidence="10" id="KW-0067">ATP-binding</keyword>
<dbReference type="SUPFAM" id="SSF50800">
    <property type="entry name" value="PK beta-barrel domain-like"/>
    <property type="match status" value="1"/>
</dbReference>
<evidence type="ECO:0000256" key="14">
    <source>
        <dbReference type="ARBA" id="ARBA00023317"/>
    </source>
</evidence>
<evidence type="ECO:0000256" key="13">
    <source>
        <dbReference type="ARBA" id="ARBA00023152"/>
    </source>
</evidence>
<comment type="catalytic activity">
    <reaction evidence="16">
        <text>pyruvate + ATP = phosphoenolpyruvate + ADP + H(+)</text>
        <dbReference type="Rhea" id="RHEA:18157"/>
        <dbReference type="ChEBI" id="CHEBI:15361"/>
        <dbReference type="ChEBI" id="CHEBI:15378"/>
        <dbReference type="ChEBI" id="CHEBI:30616"/>
        <dbReference type="ChEBI" id="CHEBI:58702"/>
        <dbReference type="ChEBI" id="CHEBI:456216"/>
        <dbReference type="EC" id="2.7.1.40"/>
    </reaction>
</comment>
<dbReference type="Pfam" id="PF00224">
    <property type="entry name" value="PK"/>
    <property type="match status" value="1"/>
</dbReference>
<evidence type="ECO:0000256" key="6">
    <source>
        <dbReference type="ARBA" id="ARBA00022679"/>
    </source>
</evidence>
<keyword evidence="11 16" id="KW-0460">Magnesium</keyword>
<dbReference type="RefSeq" id="WP_247377182.1">
    <property type="nucleotide sequence ID" value="NZ_JALLGV010000003.1"/>
</dbReference>
<evidence type="ECO:0000256" key="5">
    <source>
        <dbReference type="ARBA" id="ARBA00012142"/>
    </source>
</evidence>
<evidence type="ECO:0000256" key="11">
    <source>
        <dbReference type="ARBA" id="ARBA00022842"/>
    </source>
</evidence>
<keyword evidence="21" id="KW-1185">Reference proteome</keyword>
<dbReference type="EC" id="2.7.1.40" evidence="5 15"/>
<comment type="cofactor">
    <cofactor evidence="1">
        <name>Mg(2+)</name>
        <dbReference type="ChEBI" id="CHEBI:18420"/>
    </cofactor>
</comment>
<protein>
    <recommendedName>
        <fullName evidence="5 15">Pyruvate kinase</fullName>
        <ecNumber evidence="5 15">2.7.1.40</ecNumber>
    </recommendedName>
</protein>
<dbReference type="SUPFAM" id="SSF51621">
    <property type="entry name" value="Phosphoenolpyruvate/pyruvate domain"/>
    <property type="match status" value="1"/>
</dbReference>
<proteinExistence type="inferred from homology"/>
<dbReference type="InterPro" id="IPR015795">
    <property type="entry name" value="Pyrv_Knase_C"/>
</dbReference>
<dbReference type="NCBIfam" id="TIGR01064">
    <property type="entry name" value="pyruv_kin"/>
    <property type="match status" value="1"/>
</dbReference>
<dbReference type="InterPro" id="IPR011037">
    <property type="entry name" value="Pyrv_Knase-like_insert_dom_sf"/>
</dbReference>
<dbReference type="Gene3D" id="2.40.33.10">
    <property type="entry name" value="PK beta-barrel domain-like"/>
    <property type="match status" value="1"/>
</dbReference>
<dbReference type="InterPro" id="IPR036637">
    <property type="entry name" value="Phosphohistidine_dom_sf"/>
</dbReference>
<keyword evidence="14 20" id="KW-0670">Pyruvate</keyword>
<dbReference type="InterPro" id="IPR015793">
    <property type="entry name" value="Pyrv_Knase_brl"/>
</dbReference>
<dbReference type="GO" id="GO:0004743">
    <property type="term" value="F:pyruvate kinase activity"/>
    <property type="evidence" value="ECO:0007669"/>
    <property type="project" value="UniProtKB-UniRule"/>
</dbReference>
<evidence type="ECO:0000256" key="3">
    <source>
        <dbReference type="ARBA" id="ARBA00006237"/>
    </source>
</evidence>
<keyword evidence="8" id="KW-0547">Nucleotide-binding</keyword>
<evidence type="ECO:0000256" key="1">
    <source>
        <dbReference type="ARBA" id="ARBA00001946"/>
    </source>
</evidence>
<feature type="domain" description="Pyruvate kinase C-terminal" evidence="19">
    <location>
        <begin position="351"/>
        <end position="467"/>
    </location>
</feature>
<dbReference type="InterPro" id="IPR015813">
    <property type="entry name" value="Pyrv/PenolPyrv_kinase-like_dom"/>
</dbReference>
<evidence type="ECO:0000256" key="7">
    <source>
        <dbReference type="ARBA" id="ARBA00022723"/>
    </source>
</evidence>
<dbReference type="SUPFAM" id="SSF52935">
    <property type="entry name" value="PK C-terminal domain-like"/>
    <property type="match status" value="1"/>
</dbReference>
<dbReference type="InterPro" id="IPR036918">
    <property type="entry name" value="Pyrv_Knase_C_sf"/>
</dbReference>
<evidence type="ECO:0000259" key="17">
    <source>
        <dbReference type="Pfam" id="PF00224"/>
    </source>
</evidence>
<comment type="similarity">
    <text evidence="3">In the C-terminal section; belongs to the PEP-utilizing enzyme family.</text>
</comment>
<keyword evidence="9 16" id="KW-0418">Kinase</keyword>
<evidence type="ECO:0000313" key="20">
    <source>
        <dbReference type="EMBL" id="MFD1585754.1"/>
    </source>
</evidence>
<evidence type="ECO:0000259" key="19">
    <source>
        <dbReference type="Pfam" id="PF02887"/>
    </source>
</evidence>
<dbReference type="Proteomes" id="UP001597119">
    <property type="component" value="Unassembled WGS sequence"/>
</dbReference>
<keyword evidence="6 16" id="KW-0808">Transferase</keyword>
<dbReference type="Pfam" id="PF02887">
    <property type="entry name" value="PK_C"/>
    <property type="match status" value="1"/>
</dbReference>
<keyword evidence="13 16" id="KW-0324">Glycolysis</keyword>
<sequence>MRNAKIVCTIGPASESREQLRALIEAGMDVVRMNASHGTPEERADLIDRVREVSGELSAPIPVVHDIAGPEVRTAPIDEPIHVDAGSTVRFVASNDATSDEIGLSMSISAVEPGDRVLLDDGRIETTVESVADDVVVAHVEDGGELGGRKGVNVPGVDLDLPTITDQDRRELEVAVEKDVDFVAASFVRDGEDVYEIGKHIDDLGGDVPIIAKIERSGAVENLDSIIDEAYGIMVARGDLGVECPMEEVPLIQKRIIKQCHAEGVPVITATEMLDSMVHARRPTRAEASDVANAVLDGTDAVMLSGETAIGDHPARVVETMDRIIRDVEGSEEYAESREQRVPAAGETSTDALARSARYLARDVDASAIVAASESGYTALKAAKYRPDMPVIAATPSERVRRQLALSWGIQPRYVPYTNGGADAVIQTAVQSALDAGVAEAGETVVVLSGMMTELEGLDTANMLKVHVAAETLASGRSVVEGLVSGPLVRVGDGDLSAVPEGAILAVPDEFDGEFDGDVSKLGGIIDGHQGVTGYAAIVAREIDVPMISDADLPDVGDGTVVTLDAERGVVYEDTVGDRADATE</sequence>
<dbReference type="NCBIfam" id="NF004978">
    <property type="entry name" value="PRK06354.1"/>
    <property type="match status" value="1"/>
</dbReference>
<dbReference type="InterPro" id="IPR008279">
    <property type="entry name" value="PEP-util_enz_mobile_dom"/>
</dbReference>
<name>A0ABD6C8F9_9EURY</name>
<evidence type="ECO:0000256" key="12">
    <source>
        <dbReference type="ARBA" id="ARBA00022958"/>
    </source>
</evidence>
<evidence type="ECO:0000259" key="18">
    <source>
        <dbReference type="Pfam" id="PF00391"/>
    </source>
</evidence>
<dbReference type="EMBL" id="JBHUDJ010000001">
    <property type="protein sequence ID" value="MFD1585754.1"/>
    <property type="molecule type" value="Genomic_DNA"/>
</dbReference>
<keyword evidence="12" id="KW-0630">Potassium</keyword>
<comment type="similarity">
    <text evidence="4 16">Belongs to the pyruvate kinase family.</text>
</comment>
<dbReference type="GO" id="GO:0005524">
    <property type="term" value="F:ATP binding"/>
    <property type="evidence" value="ECO:0007669"/>
    <property type="project" value="UniProtKB-KW"/>
</dbReference>
<dbReference type="Pfam" id="PF00391">
    <property type="entry name" value="PEP-utilizers"/>
    <property type="match status" value="1"/>
</dbReference>
<dbReference type="SUPFAM" id="SSF52009">
    <property type="entry name" value="Phosphohistidine domain"/>
    <property type="match status" value="1"/>
</dbReference>
<evidence type="ECO:0000256" key="10">
    <source>
        <dbReference type="ARBA" id="ARBA00022840"/>
    </source>
</evidence>
<comment type="pathway">
    <text evidence="2 16">Carbohydrate degradation; glycolysis; pyruvate from D-glyceraldehyde 3-phosphate: step 5/5.</text>
</comment>
<accession>A0ABD6C8F9</accession>
<feature type="domain" description="PEP-utilising enzyme mobile" evidence="18">
    <location>
        <begin position="500"/>
        <end position="569"/>
    </location>
</feature>
<dbReference type="PANTHER" id="PTHR11817">
    <property type="entry name" value="PYRUVATE KINASE"/>
    <property type="match status" value="1"/>
</dbReference>
<dbReference type="AlphaFoldDB" id="A0ABD6C8F9"/>
<dbReference type="InterPro" id="IPR040442">
    <property type="entry name" value="Pyrv_kinase-like_dom_sf"/>
</dbReference>
<dbReference type="NCBIfam" id="NF004491">
    <property type="entry name" value="PRK05826.1"/>
    <property type="match status" value="1"/>
</dbReference>
<evidence type="ECO:0000256" key="9">
    <source>
        <dbReference type="ARBA" id="ARBA00022777"/>
    </source>
</evidence>
<evidence type="ECO:0000313" key="21">
    <source>
        <dbReference type="Proteomes" id="UP001597119"/>
    </source>
</evidence>
<evidence type="ECO:0000256" key="4">
    <source>
        <dbReference type="ARBA" id="ARBA00008663"/>
    </source>
</evidence>
<dbReference type="PRINTS" id="PR01050">
    <property type="entry name" value="PYRUVTKNASE"/>
</dbReference>
<keyword evidence="7" id="KW-0479">Metal-binding</keyword>